<evidence type="ECO:0000313" key="1">
    <source>
        <dbReference type="EMBL" id="AOQ27237.1"/>
    </source>
</evidence>
<keyword evidence="2" id="KW-1185">Reference proteome</keyword>
<dbReference type="EMBL" id="KX552041">
    <property type="protein sequence ID" value="AOQ27237.1"/>
    <property type="molecule type" value="Genomic_DNA"/>
</dbReference>
<reference evidence="1" key="1">
    <citation type="submission" date="2017-02" db="EMBL/GenBank/DDBJ databases">
        <title>Complete genome sequence of two Escherichia coli phages, vB_EcoM_ ESCO5 and vB_EcoM_ESCO13, which are related to phAPEC8.</title>
        <authorList>
            <person name="Trotereau A."/>
            <person name="Gonnet M."/>
            <person name="Viardot A."/>
            <person name="Lalmanach A.-C."/>
            <person name="Guabiraba R."/>
            <person name="Chanteloup N."/>
            <person name="Schouler C."/>
        </authorList>
    </citation>
    <scope>NUCLEOTIDE SEQUENCE [LARGE SCALE GENOMIC DNA]</scope>
</reference>
<accession>A0A1D7XG12</accession>
<sequence length="69" mass="7672">MILKCVGIIDTFKDVFDKGASYEASEMKNGFCDVFGKRLKKNGDPWLGVMSCGHIIVNGVAKFEIIKEE</sequence>
<organism evidence="1 2">
    <name type="scientific">Escherichia phage ESCO13</name>
    <dbReference type="NCBI Taxonomy" id="1881104"/>
    <lineage>
        <taxon>Viruses</taxon>
        <taxon>Duplodnaviria</taxon>
        <taxon>Heunggongvirae</taxon>
        <taxon>Uroviricota</taxon>
        <taxon>Caudoviricetes</taxon>
        <taxon>Stephanstirmvirinae</taxon>
        <taxon>Phapecoctavirus</taxon>
        <taxon>Phapecoctavirus ESCO13</taxon>
    </lineage>
</organism>
<proteinExistence type="predicted"/>
<dbReference type="Proteomes" id="UP000225358">
    <property type="component" value="Segment"/>
</dbReference>
<evidence type="ECO:0000313" key="2">
    <source>
        <dbReference type="Proteomes" id="UP000225358"/>
    </source>
</evidence>
<protein>
    <submittedName>
        <fullName evidence="1">Uncharacterized protein</fullName>
    </submittedName>
</protein>
<name>A0A1D7XG12_9CAUD</name>
<gene>
    <name evidence="1" type="ORF">ESCO13_00106</name>
</gene>